<dbReference type="InterPro" id="IPR029061">
    <property type="entry name" value="THDP-binding"/>
</dbReference>
<dbReference type="AlphaFoldDB" id="A0A0M3J648"/>
<keyword evidence="4" id="KW-0786">Thiamine pyrophosphate</keyword>
<keyword evidence="7" id="KW-1185">Reference proteome</keyword>
<evidence type="ECO:0000256" key="3">
    <source>
        <dbReference type="ARBA" id="ARBA00023002"/>
    </source>
</evidence>
<protein>
    <recommendedName>
        <fullName evidence="4">2-oxoisovalerate dehydrogenase subunit alpha</fullName>
        <ecNumber evidence="4">1.2.4.4</ecNumber>
    </recommendedName>
    <alternativeName>
        <fullName evidence="4">Branched-chain alpha-keto acid dehydrogenase E1 component alpha chain</fullName>
    </alternativeName>
</protein>
<dbReference type="Pfam" id="PF00676">
    <property type="entry name" value="E1_dh"/>
    <property type="match status" value="1"/>
</dbReference>
<evidence type="ECO:0000256" key="1">
    <source>
        <dbReference type="ARBA" id="ARBA00008646"/>
    </source>
</evidence>
<dbReference type="GO" id="GO:0009083">
    <property type="term" value="P:branched-chain amino acid catabolic process"/>
    <property type="evidence" value="ECO:0007669"/>
    <property type="project" value="TreeGrafter"/>
</dbReference>
<evidence type="ECO:0000256" key="4">
    <source>
        <dbReference type="RuleBase" id="RU365014"/>
    </source>
</evidence>
<dbReference type="EMBL" id="UYRR01004119">
    <property type="protein sequence ID" value="VDK20769.1"/>
    <property type="molecule type" value="Genomic_DNA"/>
</dbReference>
<comment type="cofactor">
    <cofactor evidence="4">
        <name>thiamine diphosphate</name>
        <dbReference type="ChEBI" id="CHEBI:58937"/>
    </cofactor>
</comment>
<feature type="domain" description="Dehydrogenase E1 component" evidence="5">
    <location>
        <begin position="90"/>
        <end position="208"/>
    </location>
</feature>
<evidence type="ECO:0000313" key="7">
    <source>
        <dbReference type="Proteomes" id="UP000267096"/>
    </source>
</evidence>
<dbReference type="GO" id="GO:0003863">
    <property type="term" value="F:branched-chain 2-oxo acid dehydrogenase activity"/>
    <property type="evidence" value="ECO:0007669"/>
    <property type="project" value="UniProtKB-EC"/>
</dbReference>
<evidence type="ECO:0000313" key="8">
    <source>
        <dbReference type="WBParaSite" id="ASIM_0000303201-mRNA-1"/>
    </source>
</evidence>
<dbReference type="OrthoDB" id="3845at2759"/>
<organism evidence="8">
    <name type="scientific">Anisakis simplex</name>
    <name type="common">Herring worm</name>
    <dbReference type="NCBI Taxonomy" id="6269"/>
    <lineage>
        <taxon>Eukaryota</taxon>
        <taxon>Metazoa</taxon>
        <taxon>Ecdysozoa</taxon>
        <taxon>Nematoda</taxon>
        <taxon>Chromadorea</taxon>
        <taxon>Rhabditida</taxon>
        <taxon>Spirurina</taxon>
        <taxon>Ascaridomorpha</taxon>
        <taxon>Ascaridoidea</taxon>
        <taxon>Anisakidae</taxon>
        <taxon>Anisakis</taxon>
        <taxon>Anisakis simplex complex</taxon>
    </lineage>
</organism>
<evidence type="ECO:0000313" key="6">
    <source>
        <dbReference type="EMBL" id="VDK20769.1"/>
    </source>
</evidence>
<dbReference type="EC" id="1.2.4.4" evidence="4"/>
<reference evidence="8" key="1">
    <citation type="submission" date="2017-02" db="UniProtKB">
        <authorList>
            <consortium name="WormBaseParasite"/>
        </authorList>
    </citation>
    <scope>IDENTIFICATION</scope>
</reference>
<dbReference type="PANTHER" id="PTHR43380">
    <property type="entry name" value="2-OXOISOVALERATE DEHYDROGENASE SUBUNIT ALPHA, MITOCHONDRIAL"/>
    <property type="match status" value="1"/>
</dbReference>
<name>A0A0M3J648_ANISI</name>
<keyword evidence="2" id="KW-0809">Transit peptide</keyword>
<dbReference type="WBParaSite" id="ASIM_0000303201-mRNA-1">
    <property type="protein sequence ID" value="ASIM_0000303201-mRNA-1"/>
    <property type="gene ID" value="ASIM_0000303201"/>
</dbReference>
<dbReference type="Gene3D" id="3.40.50.970">
    <property type="match status" value="1"/>
</dbReference>
<comment type="similarity">
    <text evidence="1 4">Belongs to the BCKDHA family.</text>
</comment>
<dbReference type="InterPro" id="IPR050771">
    <property type="entry name" value="Alpha-ketoacid_DH_E1_comp"/>
</dbReference>
<dbReference type="PANTHER" id="PTHR43380:SF1">
    <property type="entry name" value="2-OXOISOVALERATE DEHYDROGENASE SUBUNIT ALPHA, MITOCHONDRIAL"/>
    <property type="match status" value="1"/>
</dbReference>
<evidence type="ECO:0000256" key="2">
    <source>
        <dbReference type="ARBA" id="ARBA00022946"/>
    </source>
</evidence>
<dbReference type="Proteomes" id="UP000267096">
    <property type="component" value="Unassembled WGS sequence"/>
</dbReference>
<gene>
    <name evidence="6" type="ORF">ASIM_LOCUS2880</name>
</gene>
<dbReference type="InterPro" id="IPR001017">
    <property type="entry name" value="DH_E1"/>
</dbReference>
<comment type="catalytic activity">
    <reaction evidence="4">
        <text>N(6)-[(R)-lipoyl]-L-lysyl-[protein] + 3-methyl-2-oxobutanoate + H(+) = N(6)-[(R)-S(8)-2-methylpropanoyldihydrolipoyl]-L-lysyl-[protein] + CO2</text>
        <dbReference type="Rhea" id="RHEA:13457"/>
        <dbReference type="Rhea" id="RHEA-COMP:10474"/>
        <dbReference type="Rhea" id="RHEA-COMP:10497"/>
        <dbReference type="ChEBI" id="CHEBI:11851"/>
        <dbReference type="ChEBI" id="CHEBI:15378"/>
        <dbReference type="ChEBI" id="CHEBI:16526"/>
        <dbReference type="ChEBI" id="CHEBI:83099"/>
        <dbReference type="ChEBI" id="CHEBI:83142"/>
        <dbReference type="EC" id="1.2.4.4"/>
    </reaction>
</comment>
<keyword evidence="3 4" id="KW-0560">Oxidoreductase</keyword>
<reference evidence="6 7" key="2">
    <citation type="submission" date="2018-11" db="EMBL/GenBank/DDBJ databases">
        <authorList>
            <consortium name="Pathogen Informatics"/>
        </authorList>
    </citation>
    <scope>NUCLEOTIDE SEQUENCE [LARGE SCALE GENOMIC DNA]</scope>
</reference>
<dbReference type="SUPFAM" id="SSF52518">
    <property type="entry name" value="Thiamin diphosphate-binding fold (THDP-binding)"/>
    <property type="match status" value="1"/>
</dbReference>
<proteinExistence type="inferred from homology"/>
<accession>A0A0M3J648</accession>
<sequence length="219" mass="25156">MLSCLSKRIALPFQITKAFLTTVESDSFRVHEFTEKYFHHRKAQFTETMSFIDPQQMPTIPIYRVTDSTGKFIDSAQDPNLDKEYAIKVYKKMLLLESMDKILYDSQRQGRISFYMTNSGEEATHFGSAAALQDDDLVYAQYREAGVLLWRGFTVDSCMDQCYGNARDLEKGKQMPVHYGSLEHHFVSISSPLGTQISQAVGSAYAYKRYFRCSSHHFS</sequence>
<evidence type="ECO:0000259" key="5">
    <source>
        <dbReference type="Pfam" id="PF00676"/>
    </source>
</evidence>
<comment type="function">
    <text evidence="4">The branched-chain alpha-keto dehydrogenase complex catalyzes the overall conversion of alpha-keto acids to acyl-CoA and CO(2). It contains multiple copies of three enzymatic components: branched-chain alpha-keto acid decarboxylase (E1), lipoamide acyltransferase (E2) and lipoamide dehydrogenase (E3).</text>
</comment>